<feature type="transmembrane region" description="Helical" evidence="8">
    <location>
        <begin position="150"/>
        <end position="171"/>
    </location>
</feature>
<feature type="transmembrane region" description="Helical" evidence="8">
    <location>
        <begin position="35"/>
        <end position="57"/>
    </location>
</feature>
<dbReference type="EMBL" id="SXFB01000002">
    <property type="protein sequence ID" value="NFV25105.1"/>
    <property type="molecule type" value="Genomic_DNA"/>
</dbReference>
<evidence type="ECO:0000313" key="9">
    <source>
        <dbReference type="EMBL" id="NFA42047.1"/>
    </source>
</evidence>
<dbReference type="Proteomes" id="UP000486903">
    <property type="component" value="Unassembled WGS sequence"/>
</dbReference>
<evidence type="ECO:0000256" key="5">
    <source>
        <dbReference type="ARBA" id="ARBA00022692"/>
    </source>
</evidence>
<dbReference type="OrthoDB" id="9793390at2"/>
<keyword evidence="6 8" id="KW-1133">Transmembrane helix</keyword>
<keyword evidence="5 8" id="KW-0812">Transmembrane</keyword>
<evidence type="ECO:0000313" key="11">
    <source>
        <dbReference type="EMBL" id="NFN34219.1"/>
    </source>
</evidence>
<feature type="transmembrane region" description="Helical" evidence="8">
    <location>
        <begin position="69"/>
        <end position="88"/>
    </location>
</feature>
<dbReference type="Proteomes" id="UP000476820">
    <property type="component" value="Unassembled WGS sequence"/>
</dbReference>
<evidence type="ECO:0000256" key="7">
    <source>
        <dbReference type="ARBA" id="ARBA00023136"/>
    </source>
</evidence>
<dbReference type="PANTHER" id="PTHR21716:SF53">
    <property type="entry name" value="PERMEASE PERM-RELATED"/>
    <property type="match status" value="1"/>
</dbReference>
<evidence type="ECO:0000313" key="13">
    <source>
        <dbReference type="Proteomes" id="UP000472355"/>
    </source>
</evidence>
<evidence type="ECO:0000313" key="16">
    <source>
        <dbReference type="Proteomes" id="UP000486903"/>
    </source>
</evidence>
<comment type="subcellular location">
    <subcellularLocation>
        <location evidence="1">Cell membrane</location>
        <topology evidence="1">Multi-pass membrane protein</topology>
    </subcellularLocation>
</comment>
<evidence type="ECO:0000256" key="8">
    <source>
        <dbReference type="SAM" id="Phobius"/>
    </source>
</evidence>
<reference evidence="9 13" key="1">
    <citation type="submission" date="2019-02" db="EMBL/GenBank/DDBJ databases">
        <title>Genome sequencing of Clostridium botulinum clinical isolates.</title>
        <authorList>
            <person name="Brunt J."/>
            <person name="Van Vliet A.H.M."/>
            <person name="Stringer S.C."/>
            <person name="Grant K.A."/>
            <person name="Carter A.C."/>
            <person name="Peck M.W."/>
        </authorList>
    </citation>
    <scope>NUCLEOTIDE SEQUENCE [LARGE SCALE GENOMIC DNA]</scope>
    <source>
        <strain evidence="9 13">H113700579</strain>
    </source>
</reference>
<keyword evidence="3" id="KW-0813">Transport</keyword>
<feature type="transmembrane region" description="Helical" evidence="8">
    <location>
        <begin position="271"/>
        <end position="290"/>
    </location>
</feature>
<accession>A0A0C2N8H4</accession>
<proteinExistence type="inferred from homology"/>
<name>A0A0C2N8H4_CLOBO</name>
<keyword evidence="7 8" id="KW-0472">Membrane</keyword>
<feature type="transmembrane region" description="Helical" evidence="8">
    <location>
        <begin position="204"/>
        <end position="229"/>
    </location>
</feature>
<evidence type="ECO:0000256" key="4">
    <source>
        <dbReference type="ARBA" id="ARBA00022475"/>
    </source>
</evidence>
<comment type="similarity">
    <text evidence="2">Belongs to the autoinducer-2 exporter (AI-2E) (TC 2.A.86) family.</text>
</comment>
<evidence type="ECO:0000313" key="12">
    <source>
        <dbReference type="EMBL" id="NFV25105.1"/>
    </source>
</evidence>
<dbReference type="Pfam" id="PF01594">
    <property type="entry name" value="AI-2E_transport"/>
    <property type="match status" value="1"/>
</dbReference>
<reference evidence="14 15" key="2">
    <citation type="submission" date="2019-04" db="EMBL/GenBank/DDBJ databases">
        <title>Genome sequencing of Clostridium botulinum Groups I-IV and Clostridium butyricum.</title>
        <authorList>
            <person name="Brunt J."/>
            <person name="Van Vliet A.H.M."/>
            <person name="Stringer S.C."/>
            <person name="Carter A.T."/>
            <person name="Peck M.W."/>
        </authorList>
    </citation>
    <scope>NUCLEOTIDE SEQUENCE [LARGE SCALE GENOMIC DNA]</scope>
    <source>
        <strain evidence="10 15">1605</strain>
        <strain evidence="12 16">BL81</strain>
        <strain evidence="11 14">CB-K-33E</strain>
    </source>
</reference>
<organism evidence="9 13">
    <name type="scientific">Clostridium botulinum</name>
    <dbReference type="NCBI Taxonomy" id="1491"/>
    <lineage>
        <taxon>Bacteria</taxon>
        <taxon>Bacillati</taxon>
        <taxon>Bacillota</taxon>
        <taxon>Clostridia</taxon>
        <taxon>Eubacteriales</taxon>
        <taxon>Clostridiaceae</taxon>
        <taxon>Clostridium</taxon>
    </lineage>
</organism>
<evidence type="ECO:0000313" key="15">
    <source>
        <dbReference type="Proteomes" id="UP000476820"/>
    </source>
</evidence>
<feature type="transmembrane region" description="Helical" evidence="8">
    <location>
        <begin position="302"/>
        <end position="335"/>
    </location>
</feature>
<dbReference type="InterPro" id="IPR002549">
    <property type="entry name" value="AI-2E-like"/>
</dbReference>
<protein>
    <submittedName>
        <fullName evidence="9">AI-2E family transporter</fullName>
    </submittedName>
</protein>
<dbReference type="AlphaFoldDB" id="A0A0C2N8H4"/>
<dbReference type="EMBL" id="SWVK01000003">
    <property type="protein sequence ID" value="NFN34219.1"/>
    <property type="molecule type" value="Genomic_DNA"/>
</dbReference>
<dbReference type="GO" id="GO:0055085">
    <property type="term" value="P:transmembrane transport"/>
    <property type="evidence" value="ECO:0007669"/>
    <property type="project" value="TreeGrafter"/>
</dbReference>
<dbReference type="Proteomes" id="UP000473681">
    <property type="component" value="Unassembled WGS sequence"/>
</dbReference>
<gene>
    <name evidence="9" type="ORF">EXM65_05535</name>
    <name evidence="10" type="ORF">FC774_00595</name>
    <name evidence="11" type="ORF">FDB51_03545</name>
    <name evidence="12" type="ORF">FDG31_02830</name>
</gene>
<dbReference type="GO" id="GO:0005886">
    <property type="term" value="C:plasma membrane"/>
    <property type="evidence" value="ECO:0007669"/>
    <property type="project" value="UniProtKB-SubCell"/>
</dbReference>
<feature type="transmembrane region" description="Helical" evidence="8">
    <location>
        <begin position="12"/>
        <end position="29"/>
    </location>
</feature>
<dbReference type="RefSeq" id="WP_012451192.1">
    <property type="nucleotide sequence ID" value="NZ_CP010520.1"/>
</dbReference>
<evidence type="ECO:0000256" key="2">
    <source>
        <dbReference type="ARBA" id="ARBA00009773"/>
    </source>
</evidence>
<evidence type="ECO:0000313" key="14">
    <source>
        <dbReference type="Proteomes" id="UP000473681"/>
    </source>
</evidence>
<sequence length="343" mass="38747">MTLIKKYKSKLVIVLLTLLLIIFILSYVFNNSIKSIVNILMISFILAYIIAPIRDLFQSKFKIKKKVASVLIILIILGLFISCITLVIPELVKEISNIGVIFDNIANFLEDMYIKFRVDSFPILKSIYNELMEKGNILFLNLSKSLFNNIVLIVENIVSCAVIPVVVYYFLCDGDKIYNKLLFILPTEKREVTKKILNDIDKVLGRYITGQVFLSIIIGFLTFILLIIFKVKFPIWISILNAILNIIPYFGPIFGGVPAVLVALLDSPIKALWVTIGVFIIQQIEGNILSPKITADSTDMHPVMIIILLLIGDKFGGFIGMLLAVPVGVIIKVLYDDINYYLF</sequence>
<feature type="transmembrane region" description="Helical" evidence="8">
    <location>
        <begin position="235"/>
        <end position="264"/>
    </location>
</feature>
<evidence type="ECO:0000313" key="10">
    <source>
        <dbReference type="EMBL" id="NFF86410.1"/>
    </source>
</evidence>
<keyword evidence="4" id="KW-1003">Cell membrane</keyword>
<dbReference type="EMBL" id="SWOV01000001">
    <property type="protein sequence ID" value="NFF86410.1"/>
    <property type="molecule type" value="Genomic_DNA"/>
</dbReference>
<evidence type="ECO:0000256" key="3">
    <source>
        <dbReference type="ARBA" id="ARBA00022448"/>
    </source>
</evidence>
<comment type="caution">
    <text evidence="9">The sequence shown here is derived from an EMBL/GenBank/DDBJ whole genome shotgun (WGS) entry which is preliminary data.</text>
</comment>
<evidence type="ECO:0000256" key="6">
    <source>
        <dbReference type="ARBA" id="ARBA00022989"/>
    </source>
</evidence>
<dbReference type="EMBL" id="SGKU01000011">
    <property type="protein sequence ID" value="NFA42047.1"/>
    <property type="molecule type" value="Genomic_DNA"/>
</dbReference>
<dbReference type="PANTHER" id="PTHR21716">
    <property type="entry name" value="TRANSMEMBRANE PROTEIN"/>
    <property type="match status" value="1"/>
</dbReference>
<dbReference type="Proteomes" id="UP000472355">
    <property type="component" value="Unassembled WGS sequence"/>
</dbReference>
<evidence type="ECO:0000256" key="1">
    <source>
        <dbReference type="ARBA" id="ARBA00004651"/>
    </source>
</evidence>